<keyword evidence="6 9" id="KW-1133">Transmembrane helix</keyword>
<organism evidence="11 12">
    <name type="scientific">Aquabacterium lacunae</name>
    <dbReference type="NCBI Taxonomy" id="2528630"/>
    <lineage>
        <taxon>Bacteria</taxon>
        <taxon>Pseudomonadati</taxon>
        <taxon>Pseudomonadota</taxon>
        <taxon>Betaproteobacteria</taxon>
        <taxon>Burkholderiales</taxon>
        <taxon>Aquabacterium</taxon>
    </lineage>
</organism>
<keyword evidence="3" id="KW-1003">Cell membrane</keyword>
<reference evidence="11 12" key="1">
    <citation type="submission" date="2019-02" db="EMBL/GenBank/DDBJ databases">
        <title>Aquabacterium sp. strain KMB7.</title>
        <authorList>
            <person name="Chen W.-M."/>
        </authorList>
    </citation>
    <scope>NUCLEOTIDE SEQUENCE [LARGE SCALE GENOMIC DNA]</scope>
    <source>
        <strain evidence="11 12">KMB7</strain>
    </source>
</reference>
<dbReference type="PANTHER" id="PTHR30012">
    <property type="entry name" value="GENERAL SECRETION PATHWAY PROTEIN"/>
    <property type="match status" value="1"/>
</dbReference>
<evidence type="ECO:0000259" key="10">
    <source>
        <dbReference type="Pfam" id="PF00482"/>
    </source>
</evidence>
<feature type="compositionally biased region" description="Low complexity" evidence="8">
    <location>
        <begin position="52"/>
        <end position="68"/>
    </location>
</feature>
<dbReference type="InterPro" id="IPR003004">
    <property type="entry name" value="GspF/PilC"/>
</dbReference>
<evidence type="ECO:0000256" key="3">
    <source>
        <dbReference type="ARBA" id="ARBA00022475"/>
    </source>
</evidence>
<protein>
    <submittedName>
        <fullName evidence="11">Type II secretion system F family protein</fullName>
    </submittedName>
</protein>
<evidence type="ECO:0000256" key="6">
    <source>
        <dbReference type="ARBA" id="ARBA00022989"/>
    </source>
</evidence>
<dbReference type="Pfam" id="PF00482">
    <property type="entry name" value="T2SSF"/>
    <property type="match status" value="2"/>
</dbReference>
<name>A0A4Q9GZJ3_9BURK</name>
<dbReference type="OrthoDB" id="9805682at2"/>
<dbReference type="GO" id="GO:0005886">
    <property type="term" value="C:plasma membrane"/>
    <property type="evidence" value="ECO:0007669"/>
    <property type="project" value="UniProtKB-SubCell"/>
</dbReference>
<proteinExistence type="inferred from homology"/>
<evidence type="ECO:0000256" key="5">
    <source>
        <dbReference type="ARBA" id="ARBA00022692"/>
    </source>
</evidence>
<evidence type="ECO:0000256" key="2">
    <source>
        <dbReference type="ARBA" id="ARBA00005745"/>
    </source>
</evidence>
<dbReference type="Proteomes" id="UP000292120">
    <property type="component" value="Unassembled WGS sequence"/>
</dbReference>
<dbReference type="PANTHER" id="PTHR30012:SF4">
    <property type="entry name" value="MSHA BIOGENESIS PROTEIN MSHG"/>
    <property type="match status" value="1"/>
</dbReference>
<gene>
    <name evidence="11" type="ORF">EYS42_09525</name>
</gene>
<keyword evidence="12" id="KW-1185">Reference proteome</keyword>
<dbReference type="InterPro" id="IPR042094">
    <property type="entry name" value="T2SS_GspF_sf"/>
</dbReference>
<evidence type="ECO:0000256" key="4">
    <source>
        <dbReference type="ARBA" id="ARBA00022519"/>
    </source>
</evidence>
<accession>A0A4Q9GZJ3</accession>
<feature type="domain" description="Type II secretion system protein GspF" evidence="10">
    <location>
        <begin position="294"/>
        <end position="416"/>
    </location>
</feature>
<feature type="domain" description="Type II secretion system protein GspF" evidence="10">
    <location>
        <begin position="91"/>
        <end position="214"/>
    </location>
</feature>
<dbReference type="InterPro" id="IPR018076">
    <property type="entry name" value="T2SS_GspF_dom"/>
</dbReference>
<feature type="region of interest" description="Disordered" evidence="8">
    <location>
        <begin position="47"/>
        <end position="68"/>
    </location>
</feature>
<feature type="transmembrane region" description="Helical" evidence="9">
    <location>
        <begin position="244"/>
        <end position="263"/>
    </location>
</feature>
<comment type="caution">
    <text evidence="11">The sequence shown here is derived from an EMBL/GenBank/DDBJ whole genome shotgun (WGS) entry which is preliminary data.</text>
</comment>
<comment type="subcellular location">
    <subcellularLocation>
        <location evidence="1">Cell inner membrane</location>
        <topology evidence="1">Multi-pass membrane protein</topology>
    </subcellularLocation>
</comment>
<dbReference type="EMBL" id="SIXI01000003">
    <property type="protein sequence ID" value="TBO31460.1"/>
    <property type="molecule type" value="Genomic_DNA"/>
</dbReference>
<keyword evidence="4" id="KW-0997">Cell inner membrane</keyword>
<keyword evidence="7 9" id="KW-0472">Membrane</keyword>
<evidence type="ECO:0000256" key="8">
    <source>
        <dbReference type="SAM" id="MobiDB-lite"/>
    </source>
</evidence>
<keyword evidence="5 9" id="KW-0812">Transmembrane</keyword>
<sequence length="427" mass="46693">MSRFRYTARGPVGRVDGQLDAPTQRDVADILLAKGLTPLTIQAEGGAGGGAAAVAPSTGGQSTSTQGGVQAPQFKIEFGTPQIKPQDVMLFSRQIYTLLKAGVPILRALAGLQETANNPRMKQMLYEVRRSLESGVDLSASLAQHPKVFDNFYIAMVRVGEASGQIEAVFWKLYQHLEFEQFMRQQIKSAIRYPSFVIAAMVAAIAVINILVIPAFAGVFKSLGSELPLPTRILIGTSNFTLEYGWWMLGVIVLAFMGFRQWIQTPDGKAIWHRTLLRMPLVGTIVTQATLSRFARAFALSLKSGVPMERALTSVALTADNVYISSRIEQMRESVTRGETLTRAAVATGVFTPMVLQMLAIGEETGMLDELLDEIGELYGNEVEYSLKSLSQQIEPVLVIFLGALVLLLALGVFMPMWDMGKVTLKN</sequence>
<dbReference type="PRINTS" id="PR00812">
    <property type="entry name" value="BCTERIALGSPF"/>
</dbReference>
<evidence type="ECO:0000256" key="9">
    <source>
        <dbReference type="SAM" id="Phobius"/>
    </source>
</evidence>
<evidence type="ECO:0000313" key="12">
    <source>
        <dbReference type="Proteomes" id="UP000292120"/>
    </source>
</evidence>
<evidence type="ECO:0000313" key="11">
    <source>
        <dbReference type="EMBL" id="TBO31460.1"/>
    </source>
</evidence>
<feature type="transmembrane region" description="Helical" evidence="9">
    <location>
        <begin position="193"/>
        <end position="220"/>
    </location>
</feature>
<evidence type="ECO:0000256" key="7">
    <source>
        <dbReference type="ARBA" id="ARBA00023136"/>
    </source>
</evidence>
<dbReference type="AlphaFoldDB" id="A0A4Q9GZJ3"/>
<feature type="transmembrane region" description="Helical" evidence="9">
    <location>
        <begin position="397"/>
        <end position="418"/>
    </location>
</feature>
<dbReference type="GO" id="GO:0015628">
    <property type="term" value="P:protein secretion by the type II secretion system"/>
    <property type="evidence" value="ECO:0007669"/>
    <property type="project" value="TreeGrafter"/>
</dbReference>
<evidence type="ECO:0000256" key="1">
    <source>
        <dbReference type="ARBA" id="ARBA00004429"/>
    </source>
</evidence>
<comment type="similarity">
    <text evidence="2">Belongs to the GSP F family.</text>
</comment>
<dbReference type="RefSeq" id="WP_130967914.1">
    <property type="nucleotide sequence ID" value="NZ_SIXI01000003.1"/>
</dbReference>
<dbReference type="FunFam" id="1.20.81.30:FF:000001">
    <property type="entry name" value="Type II secretion system protein F"/>
    <property type="match status" value="2"/>
</dbReference>
<dbReference type="Gene3D" id="1.20.81.30">
    <property type="entry name" value="Type II secretion system (T2SS), domain F"/>
    <property type="match status" value="2"/>
</dbReference>